<evidence type="ECO:0000256" key="1">
    <source>
        <dbReference type="SAM" id="MobiDB-lite"/>
    </source>
</evidence>
<dbReference type="SMART" id="SM00225">
    <property type="entry name" value="BTB"/>
    <property type="match status" value="1"/>
</dbReference>
<accession>A0A427XU16</accession>
<proteinExistence type="predicted"/>
<dbReference type="Proteomes" id="UP000279259">
    <property type="component" value="Unassembled WGS sequence"/>
</dbReference>
<evidence type="ECO:0000259" key="2">
    <source>
        <dbReference type="PROSITE" id="PS50097"/>
    </source>
</evidence>
<evidence type="ECO:0000313" key="3">
    <source>
        <dbReference type="EMBL" id="RSH82318.1"/>
    </source>
</evidence>
<sequence length="294" mass="32647">MSSNHEDDVPSVPETGRGEAATATSTSTSTSPDREPERKGRVFEGYSDPEADVVLASDDGVLFRVHSYILKASSAGRAQSSSVFRDMFTIPKSDVGMQGKRQSQQRSEQLEPEPEPETSHIDASPNVLAVFLDMMHSDPVPTKMDSGILESIVTLADKYGCDVVIERVLLRASGGHLVTEAPWEVFRLAARYHYPQIAKLALSMMHCDKDQERKKMSTTSLQLDWIVEIPLNYLLVLVVALGKWENGRVNRISMMGHHPHAQLRFDPFHSPESAKEVSVYFESTYREIVAASGV</sequence>
<dbReference type="InterPro" id="IPR000210">
    <property type="entry name" value="BTB/POZ_dom"/>
</dbReference>
<feature type="region of interest" description="Disordered" evidence="1">
    <location>
        <begin position="94"/>
        <end position="122"/>
    </location>
</feature>
<keyword evidence="4" id="KW-1185">Reference proteome</keyword>
<name>A0A427XU16_9TREE</name>
<dbReference type="CDD" id="cd18186">
    <property type="entry name" value="BTB_POZ_ZBTB_KLHL-like"/>
    <property type="match status" value="1"/>
</dbReference>
<reference evidence="3 4" key="1">
    <citation type="submission" date="2018-11" db="EMBL/GenBank/DDBJ databases">
        <title>Genome sequence of Saitozyma podzolica DSM 27192.</title>
        <authorList>
            <person name="Aliyu H."/>
            <person name="Gorte O."/>
            <person name="Ochsenreither K."/>
        </authorList>
    </citation>
    <scope>NUCLEOTIDE SEQUENCE [LARGE SCALE GENOMIC DNA]</scope>
    <source>
        <strain evidence="3 4">DSM 27192</strain>
    </source>
</reference>
<dbReference type="Gene3D" id="3.30.710.10">
    <property type="entry name" value="Potassium Channel Kv1.1, Chain A"/>
    <property type="match status" value="1"/>
</dbReference>
<comment type="caution">
    <text evidence="3">The sequence shown here is derived from an EMBL/GenBank/DDBJ whole genome shotgun (WGS) entry which is preliminary data.</text>
</comment>
<dbReference type="Pfam" id="PF00651">
    <property type="entry name" value="BTB"/>
    <property type="match status" value="1"/>
</dbReference>
<feature type="region of interest" description="Disordered" evidence="1">
    <location>
        <begin position="1"/>
        <end position="50"/>
    </location>
</feature>
<dbReference type="STRING" id="1890683.A0A427XU16"/>
<protein>
    <recommendedName>
        <fullName evidence="2">BTB domain-containing protein</fullName>
    </recommendedName>
</protein>
<feature type="compositionally biased region" description="Basic and acidic residues" evidence="1">
    <location>
        <begin position="32"/>
        <end position="42"/>
    </location>
</feature>
<dbReference type="OrthoDB" id="2561691at2759"/>
<dbReference type="PROSITE" id="PS50097">
    <property type="entry name" value="BTB"/>
    <property type="match status" value="1"/>
</dbReference>
<organism evidence="3 4">
    <name type="scientific">Saitozyma podzolica</name>
    <dbReference type="NCBI Taxonomy" id="1890683"/>
    <lineage>
        <taxon>Eukaryota</taxon>
        <taxon>Fungi</taxon>
        <taxon>Dikarya</taxon>
        <taxon>Basidiomycota</taxon>
        <taxon>Agaricomycotina</taxon>
        <taxon>Tremellomycetes</taxon>
        <taxon>Tremellales</taxon>
        <taxon>Trimorphomycetaceae</taxon>
        <taxon>Saitozyma</taxon>
    </lineage>
</organism>
<dbReference type="SUPFAM" id="SSF54695">
    <property type="entry name" value="POZ domain"/>
    <property type="match status" value="1"/>
</dbReference>
<gene>
    <name evidence="3" type="ORF">EHS25_006028</name>
</gene>
<dbReference type="AlphaFoldDB" id="A0A427XU16"/>
<feature type="compositionally biased region" description="Low complexity" evidence="1">
    <location>
        <begin position="20"/>
        <end position="31"/>
    </location>
</feature>
<feature type="domain" description="BTB" evidence="2">
    <location>
        <begin position="51"/>
        <end position="144"/>
    </location>
</feature>
<dbReference type="EMBL" id="RSCD01000027">
    <property type="protein sequence ID" value="RSH82318.1"/>
    <property type="molecule type" value="Genomic_DNA"/>
</dbReference>
<dbReference type="InterPro" id="IPR011333">
    <property type="entry name" value="SKP1/BTB/POZ_sf"/>
</dbReference>
<evidence type="ECO:0000313" key="4">
    <source>
        <dbReference type="Proteomes" id="UP000279259"/>
    </source>
</evidence>